<accession>A0AA36BFS7</accession>
<reference evidence="1" key="1">
    <citation type="submission" date="2023-08" db="EMBL/GenBank/DDBJ databases">
        <authorList>
            <person name="Alioto T."/>
            <person name="Alioto T."/>
            <person name="Gomez Garrido J."/>
        </authorList>
    </citation>
    <scope>NUCLEOTIDE SEQUENCE</scope>
</reference>
<dbReference type="Proteomes" id="UP001162480">
    <property type="component" value="Chromosome 15"/>
</dbReference>
<sequence>MDGTKANILYNSDDVVEIDSPEQDWNPYDDGIRDESCDMYDKLLKTDIGLSALLVSPDPSVEPNPGTMDFVPYRHFYQLT</sequence>
<protein>
    <submittedName>
        <fullName evidence="1">Uncharacterized protein</fullName>
    </submittedName>
</protein>
<keyword evidence="2" id="KW-1185">Reference proteome</keyword>
<evidence type="ECO:0000313" key="2">
    <source>
        <dbReference type="Proteomes" id="UP001162480"/>
    </source>
</evidence>
<evidence type="ECO:0000313" key="1">
    <source>
        <dbReference type="EMBL" id="CAI9733620.1"/>
    </source>
</evidence>
<dbReference type="AlphaFoldDB" id="A0AA36BFS7"/>
<proteinExistence type="predicted"/>
<name>A0AA36BFS7_OCTVU</name>
<dbReference type="EMBL" id="OX597828">
    <property type="protein sequence ID" value="CAI9733620.1"/>
    <property type="molecule type" value="Genomic_DNA"/>
</dbReference>
<organism evidence="1 2">
    <name type="scientific">Octopus vulgaris</name>
    <name type="common">Common octopus</name>
    <dbReference type="NCBI Taxonomy" id="6645"/>
    <lineage>
        <taxon>Eukaryota</taxon>
        <taxon>Metazoa</taxon>
        <taxon>Spiralia</taxon>
        <taxon>Lophotrochozoa</taxon>
        <taxon>Mollusca</taxon>
        <taxon>Cephalopoda</taxon>
        <taxon>Coleoidea</taxon>
        <taxon>Octopodiformes</taxon>
        <taxon>Octopoda</taxon>
        <taxon>Incirrata</taxon>
        <taxon>Octopodidae</taxon>
        <taxon>Octopus</taxon>
    </lineage>
</organism>
<gene>
    <name evidence="1" type="ORF">OCTVUL_1B012771</name>
</gene>